<sequence>MSAVFFAGVTQAHTELYDSKPAAGSEVNVSPEALFLSFSGDVRVIKLKLTDGNGKQVDFGFKPVVDAASELTWPLPELKAGSYQVEWTVMGEDGHTFQNSYAFSVASGHGHHNMHDMDKMKSAHANHGAH</sequence>
<reference evidence="7 8" key="1">
    <citation type="submission" date="2016-08" db="EMBL/GenBank/DDBJ databases">
        <authorList>
            <person name="Seilhamer J.J."/>
        </authorList>
    </citation>
    <scope>NUCLEOTIDE SEQUENCE [LARGE SCALE GENOMIC DNA]</scope>
    <source>
        <strain evidence="7 8">KCTC 42603</strain>
    </source>
</reference>
<evidence type="ECO:0000256" key="4">
    <source>
        <dbReference type="ARBA" id="ARBA00023008"/>
    </source>
</evidence>
<proteinExistence type="inferred from homology"/>
<organism evidence="7 8">
    <name type="scientific">Alteromonas confluentis</name>
    <dbReference type="NCBI Taxonomy" id="1656094"/>
    <lineage>
        <taxon>Bacteria</taxon>
        <taxon>Pseudomonadati</taxon>
        <taxon>Pseudomonadota</taxon>
        <taxon>Gammaproteobacteria</taxon>
        <taxon>Alteromonadales</taxon>
        <taxon>Alteromonadaceae</taxon>
        <taxon>Alteromonas/Salinimonas group</taxon>
        <taxon>Alteromonas</taxon>
    </lineage>
</organism>
<evidence type="ECO:0000313" key="7">
    <source>
        <dbReference type="EMBL" id="OFC69209.1"/>
    </source>
</evidence>
<dbReference type="Gene3D" id="2.60.40.1220">
    <property type="match status" value="1"/>
</dbReference>
<dbReference type="STRING" id="1656094.BFC18_21070"/>
<dbReference type="Proteomes" id="UP000175691">
    <property type="component" value="Unassembled WGS sequence"/>
</dbReference>
<dbReference type="SUPFAM" id="SSF81296">
    <property type="entry name" value="E set domains"/>
    <property type="match status" value="1"/>
</dbReference>
<dbReference type="InterPro" id="IPR032694">
    <property type="entry name" value="CopC/D"/>
</dbReference>
<protein>
    <recommendedName>
        <fullName evidence="5">Copper resistance protein C</fullName>
    </recommendedName>
</protein>
<gene>
    <name evidence="7" type="ORF">BFC18_21070</name>
</gene>
<dbReference type="InterPro" id="IPR014756">
    <property type="entry name" value="Ig_E-set"/>
</dbReference>
<name>A0A1E7Z6M6_9ALTE</name>
<evidence type="ECO:0000259" key="6">
    <source>
        <dbReference type="Pfam" id="PF04234"/>
    </source>
</evidence>
<comment type="function">
    <text evidence="5">Involved in copper resistance.</text>
</comment>
<keyword evidence="3 5" id="KW-0732">Signal</keyword>
<dbReference type="GO" id="GO:0005886">
    <property type="term" value="C:plasma membrane"/>
    <property type="evidence" value="ECO:0007669"/>
    <property type="project" value="TreeGrafter"/>
</dbReference>
<feature type="domain" description="CopC" evidence="6">
    <location>
        <begin position="13"/>
        <end position="105"/>
    </location>
</feature>
<dbReference type="AlphaFoldDB" id="A0A1E7Z6M6"/>
<keyword evidence="4 5" id="KW-0186">Copper</keyword>
<dbReference type="InterPro" id="IPR007348">
    <property type="entry name" value="CopC_dom"/>
</dbReference>
<dbReference type="GO" id="GO:0042597">
    <property type="term" value="C:periplasmic space"/>
    <property type="evidence" value="ECO:0007669"/>
    <property type="project" value="UniProtKB-SubCell"/>
</dbReference>
<evidence type="ECO:0000313" key="8">
    <source>
        <dbReference type="Proteomes" id="UP000175691"/>
    </source>
</evidence>
<comment type="similarity">
    <text evidence="5">Belongs to the CopC family.</text>
</comment>
<comment type="subcellular location">
    <subcellularLocation>
        <location evidence="1">Cell envelope</location>
    </subcellularLocation>
    <subcellularLocation>
        <location evidence="5">Periplasm</location>
    </subcellularLocation>
</comment>
<dbReference type="RefSeq" id="WP_070127451.1">
    <property type="nucleotide sequence ID" value="NZ_MDHN01000041.1"/>
</dbReference>
<dbReference type="InterPro" id="IPR014755">
    <property type="entry name" value="Cu-Rt/internalin_Ig-like"/>
</dbReference>
<keyword evidence="8" id="KW-1185">Reference proteome</keyword>
<evidence type="ECO:0000256" key="1">
    <source>
        <dbReference type="ARBA" id="ARBA00004196"/>
    </source>
</evidence>
<dbReference type="GO" id="GO:0046688">
    <property type="term" value="P:response to copper ion"/>
    <property type="evidence" value="ECO:0007669"/>
    <property type="project" value="UniProtKB-UniRule"/>
</dbReference>
<dbReference type="PANTHER" id="PTHR34820">
    <property type="entry name" value="INNER MEMBRANE PROTEIN YEBZ"/>
    <property type="match status" value="1"/>
</dbReference>
<keyword evidence="2 5" id="KW-0479">Metal-binding</keyword>
<dbReference type="GO" id="GO:0030313">
    <property type="term" value="C:cell envelope"/>
    <property type="evidence" value="ECO:0007669"/>
    <property type="project" value="UniProtKB-SubCell"/>
</dbReference>
<dbReference type="Pfam" id="PF04234">
    <property type="entry name" value="CopC"/>
    <property type="match status" value="1"/>
</dbReference>
<evidence type="ECO:0000256" key="5">
    <source>
        <dbReference type="RuleBase" id="RU369037"/>
    </source>
</evidence>
<evidence type="ECO:0000256" key="3">
    <source>
        <dbReference type="ARBA" id="ARBA00022729"/>
    </source>
</evidence>
<dbReference type="EMBL" id="MDHN01000041">
    <property type="protein sequence ID" value="OFC69209.1"/>
    <property type="molecule type" value="Genomic_DNA"/>
</dbReference>
<evidence type="ECO:0000256" key="2">
    <source>
        <dbReference type="ARBA" id="ARBA00022723"/>
    </source>
</evidence>
<dbReference type="GO" id="GO:0005507">
    <property type="term" value="F:copper ion binding"/>
    <property type="evidence" value="ECO:0007669"/>
    <property type="project" value="UniProtKB-UniRule"/>
</dbReference>
<comment type="caution">
    <text evidence="7">The sequence shown here is derived from an EMBL/GenBank/DDBJ whole genome shotgun (WGS) entry which is preliminary data.</text>
</comment>
<dbReference type="GO" id="GO:0006825">
    <property type="term" value="P:copper ion transport"/>
    <property type="evidence" value="ECO:0007669"/>
    <property type="project" value="InterPro"/>
</dbReference>
<accession>A0A1E7Z6M6</accession>
<keyword evidence="5" id="KW-0574">Periplasm</keyword>
<dbReference type="PANTHER" id="PTHR34820:SF4">
    <property type="entry name" value="INNER MEMBRANE PROTEIN YEBZ"/>
    <property type="match status" value="1"/>
</dbReference>